<comment type="caution">
    <text evidence="2">The sequence shown here is derived from an EMBL/GenBank/DDBJ whole genome shotgun (WGS) entry which is preliminary data.</text>
</comment>
<accession>U7D5M1</accession>
<dbReference type="InterPro" id="IPR011250">
    <property type="entry name" value="OMP/PagP_B-barrel"/>
</dbReference>
<dbReference type="Gene3D" id="2.40.160.20">
    <property type="match status" value="1"/>
</dbReference>
<evidence type="ECO:0008006" key="4">
    <source>
        <dbReference type="Google" id="ProtNLM"/>
    </source>
</evidence>
<dbReference type="SUPFAM" id="SSF56925">
    <property type="entry name" value="OMPA-like"/>
    <property type="match status" value="1"/>
</dbReference>
<keyword evidence="1" id="KW-0732">Signal</keyword>
<dbReference type="EMBL" id="ASJR01000016">
    <property type="protein sequence ID" value="ERP31268.1"/>
    <property type="molecule type" value="Genomic_DNA"/>
</dbReference>
<feature type="signal peptide" evidence="1">
    <location>
        <begin position="1"/>
        <end position="29"/>
    </location>
</feature>
<dbReference type="RefSeq" id="WP_022637315.1">
    <property type="nucleotide sequence ID" value="NZ_ASJR01000016.1"/>
</dbReference>
<organism evidence="2 3">
    <name type="scientific">Chitinivibrio alkaliphilus ACht1</name>
    <dbReference type="NCBI Taxonomy" id="1313304"/>
    <lineage>
        <taxon>Bacteria</taxon>
        <taxon>Pseudomonadati</taxon>
        <taxon>Fibrobacterota</taxon>
        <taxon>Chitinivibrionia</taxon>
        <taxon>Chitinivibrionales</taxon>
        <taxon>Chitinivibrionaceae</taxon>
        <taxon>Chitinivibrio</taxon>
    </lineage>
</organism>
<gene>
    <name evidence="2" type="ORF">CALK_1887</name>
</gene>
<proteinExistence type="predicted"/>
<reference evidence="2 3" key="1">
    <citation type="journal article" date="2013" name="Environ. Microbiol.">
        <title>Genome analysis of Chitinivibrio alkaliphilus gen. nov., sp. nov., a novel extremely haloalkaliphilic anaerobic chitinolytic bacterium from the candidate phylum Termite Group 3.</title>
        <authorList>
            <person name="Sorokin D.Y."/>
            <person name="Gumerov V.M."/>
            <person name="Rakitin A.L."/>
            <person name="Beletsky A.V."/>
            <person name="Damste J.S."/>
            <person name="Muyzer G."/>
            <person name="Mardanov A.V."/>
            <person name="Ravin N.V."/>
        </authorList>
    </citation>
    <scope>NUCLEOTIDE SEQUENCE [LARGE SCALE GENOMIC DNA]</scope>
    <source>
        <strain evidence="2 3">ACht1</strain>
    </source>
</reference>
<keyword evidence="3" id="KW-1185">Reference proteome</keyword>
<dbReference type="Proteomes" id="UP000017148">
    <property type="component" value="Unassembled WGS sequence"/>
</dbReference>
<name>U7D5M1_9BACT</name>
<sequence>MKTFLNCKMICVVLFLLSGAFGRSYDSWALGPSLGFYVPEGSWGRYFSNNNPAVGAGFNGDIRFSLGSAGEIAYAPTIDFWLRHDSWKRSSPGYVGSREVELTDFAIHLNLFSAKYFPPISDVVKPYAGLSLLTIPIYYHSETVKFFRGNSYYTNYGGEYTNGGTTDVGLGADIFAGCEFRISPRLSPYIEVRYSGSNNNAPDVFKLRLGLAFEQD</sequence>
<evidence type="ECO:0000256" key="1">
    <source>
        <dbReference type="SAM" id="SignalP"/>
    </source>
</evidence>
<dbReference type="AlphaFoldDB" id="U7D5M1"/>
<protein>
    <recommendedName>
        <fullName evidence="4">Outer membrane protein beta-barrel domain-containing protein</fullName>
    </recommendedName>
</protein>
<evidence type="ECO:0000313" key="3">
    <source>
        <dbReference type="Proteomes" id="UP000017148"/>
    </source>
</evidence>
<evidence type="ECO:0000313" key="2">
    <source>
        <dbReference type="EMBL" id="ERP31268.1"/>
    </source>
</evidence>
<feature type="chain" id="PRO_5004679030" description="Outer membrane protein beta-barrel domain-containing protein" evidence="1">
    <location>
        <begin position="30"/>
        <end position="216"/>
    </location>
</feature>